<gene>
    <name evidence="2" type="ORF">ACFS7Z_02190</name>
</gene>
<protein>
    <submittedName>
        <fullName evidence="2">Glycosyltransferase family 2 protein</fullName>
        <ecNumber evidence="2">2.4.-.-</ecNumber>
    </submittedName>
</protein>
<organism evidence="2 3">
    <name type="scientific">Pontibacter toksunensis</name>
    <dbReference type="NCBI Taxonomy" id="1332631"/>
    <lineage>
        <taxon>Bacteria</taxon>
        <taxon>Pseudomonadati</taxon>
        <taxon>Bacteroidota</taxon>
        <taxon>Cytophagia</taxon>
        <taxon>Cytophagales</taxon>
        <taxon>Hymenobacteraceae</taxon>
        <taxon>Pontibacter</taxon>
    </lineage>
</organism>
<dbReference type="Pfam" id="PF00535">
    <property type="entry name" value="Glycos_transf_2"/>
    <property type="match status" value="1"/>
</dbReference>
<feature type="domain" description="Glycosyltransferase 2-like" evidence="1">
    <location>
        <begin position="4"/>
        <end position="110"/>
    </location>
</feature>
<evidence type="ECO:0000259" key="1">
    <source>
        <dbReference type="Pfam" id="PF00535"/>
    </source>
</evidence>
<accession>A0ABW6BQU7</accession>
<dbReference type="EMBL" id="JBHUOX010000001">
    <property type="protein sequence ID" value="MFD2999154.1"/>
    <property type="molecule type" value="Genomic_DNA"/>
</dbReference>
<dbReference type="RefSeq" id="WP_377480199.1">
    <property type="nucleotide sequence ID" value="NZ_JBHUOX010000001.1"/>
</dbReference>
<evidence type="ECO:0000313" key="2">
    <source>
        <dbReference type="EMBL" id="MFD2999154.1"/>
    </source>
</evidence>
<dbReference type="Proteomes" id="UP001597641">
    <property type="component" value="Unassembled WGS sequence"/>
</dbReference>
<reference evidence="3" key="1">
    <citation type="journal article" date="2019" name="Int. J. Syst. Evol. Microbiol.">
        <title>The Global Catalogue of Microorganisms (GCM) 10K type strain sequencing project: providing services to taxonomists for standard genome sequencing and annotation.</title>
        <authorList>
            <consortium name="The Broad Institute Genomics Platform"/>
            <consortium name="The Broad Institute Genome Sequencing Center for Infectious Disease"/>
            <person name="Wu L."/>
            <person name="Ma J."/>
        </authorList>
    </citation>
    <scope>NUCLEOTIDE SEQUENCE [LARGE SCALE GENOMIC DNA]</scope>
    <source>
        <strain evidence="3">KCTC 23984</strain>
    </source>
</reference>
<dbReference type="CDD" id="cd06433">
    <property type="entry name" value="GT_2_WfgS_like"/>
    <property type="match status" value="1"/>
</dbReference>
<dbReference type="EC" id="2.4.-.-" evidence="2"/>
<keyword evidence="2" id="KW-0328">Glycosyltransferase</keyword>
<proteinExistence type="predicted"/>
<evidence type="ECO:0000313" key="3">
    <source>
        <dbReference type="Proteomes" id="UP001597641"/>
    </source>
</evidence>
<comment type="caution">
    <text evidence="2">The sequence shown here is derived from an EMBL/GenBank/DDBJ whole genome shotgun (WGS) entry which is preliminary data.</text>
</comment>
<keyword evidence="2" id="KW-0808">Transferase</keyword>
<name>A0ABW6BQU7_9BACT</name>
<dbReference type="InterPro" id="IPR029044">
    <property type="entry name" value="Nucleotide-diphossugar_trans"/>
</dbReference>
<dbReference type="SUPFAM" id="SSF53448">
    <property type="entry name" value="Nucleotide-diphospho-sugar transferases"/>
    <property type="match status" value="1"/>
</dbReference>
<dbReference type="Gene3D" id="3.90.550.10">
    <property type="entry name" value="Spore Coat Polysaccharide Biosynthesis Protein SpsA, Chain A"/>
    <property type="match status" value="1"/>
</dbReference>
<dbReference type="PANTHER" id="PTHR22916:SF65">
    <property type="entry name" value="SLR1065 PROTEIN"/>
    <property type="match status" value="1"/>
</dbReference>
<dbReference type="InterPro" id="IPR001173">
    <property type="entry name" value="Glyco_trans_2-like"/>
</dbReference>
<dbReference type="GO" id="GO:0016757">
    <property type="term" value="F:glycosyltransferase activity"/>
    <property type="evidence" value="ECO:0007669"/>
    <property type="project" value="UniProtKB-KW"/>
</dbReference>
<sequence>MKISIITICFNSEKYIERAIKSVLSQNYNNVEHIVIDGGSTDNTIEILQLYPHLVWISEPDKGQSDAMNKGFKKSTGDIIVYLNADDELLPNYFNFLINYYTDNPETDLLVVDLIIDKLGVRTVDKPSTSLEKILHFWPPKFPLNPVSYSYKRSLQYKVGEFPEDNHFTMDYWFLLRAYLYGKVKKQEFIGGVFYFDGENKSANAENAKKHLHTVRNNFLKAYFYNKNVFIFILKNIVKRVNLKYAR</sequence>
<keyword evidence="3" id="KW-1185">Reference proteome</keyword>
<dbReference type="PANTHER" id="PTHR22916">
    <property type="entry name" value="GLYCOSYLTRANSFERASE"/>
    <property type="match status" value="1"/>
</dbReference>